<dbReference type="PANTHER" id="PTHR47396">
    <property type="entry name" value="TYPE I RESTRICTION ENZYME ECOKI R PROTEIN"/>
    <property type="match status" value="1"/>
</dbReference>
<dbReference type="Pfam" id="PF04851">
    <property type="entry name" value="ResIII"/>
    <property type="match status" value="2"/>
</dbReference>
<keyword evidence="1" id="KW-0227">DNA damage</keyword>
<keyword evidence="6" id="KW-1185">Reference proteome</keyword>
<dbReference type="EMBL" id="WUBJ01000004">
    <property type="protein sequence ID" value="MWV56091.1"/>
    <property type="molecule type" value="Genomic_DNA"/>
</dbReference>
<dbReference type="GO" id="GO:0009432">
    <property type="term" value="P:SOS response"/>
    <property type="evidence" value="ECO:0007669"/>
    <property type="project" value="UniProtKB-KW"/>
</dbReference>
<evidence type="ECO:0000313" key="5">
    <source>
        <dbReference type="EMBL" id="MWV56091.1"/>
    </source>
</evidence>
<dbReference type="RefSeq" id="WP_154608238.1">
    <property type="nucleotide sequence ID" value="NZ_CP072115.1"/>
</dbReference>
<proteinExistence type="predicted"/>
<evidence type="ECO:0000313" key="4">
    <source>
        <dbReference type="EMBL" id="MTB64103.1"/>
    </source>
</evidence>
<dbReference type="Proteomes" id="UP000435060">
    <property type="component" value="Unassembled WGS sequence"/>
</dbReference>
<accession>A0A6I4RHV0</accession>
<dbReference type="Proteomes" id="UP000435423">
    <property type="component" value="Unassembled WGS sequence"/>
</dbReference>
<dbReference type="InterPro" id="IPR006935">
    <property type="entry name" value="Helicase/UvrB_N"/>
</dbReference>
<dbReference type="PROSITE" id="PS51192">
    <property type="entry name" value="HELICASE_ATP_BIND_1"/>
    <property type="match status" value="1"/>
</dbReference>
<feature type="domain" description="Helicase C-terminal" evidence="3">
    <location>
        <begin position="202"/>
        <end position="352"/>
    </location>
</feature>
<gene>
    <name evidence="4" type="ORF">GGG87_03685</name>
    <name evidence="5" type="ORF">GGH11_03725</name>
</gene>
<evidence type="ECO:0000259" key="2">
    <source>
        <dbReference type="PROSITE" id="PS51192"/>
    </source>
</evidence>
<dbReference type="GO" id="GO:0005524">
    <property type="term" value="F:ATP binding"/>
    <property type="evidence" value="ECO:0007669"/>
    <property type="project" value="InterPro"/>
</dbReference>
<organism evidence="5 7">
    <name type="scientific">Streptococcus zhangguiae</name>
    <dbReference type="NCBI Taxonomy" id="2664091"/>
    <lineage>
        <taxon>Bacteria</taxon>
        <taxon>Bacillati</taxon>
        <taxon>Bacillota</taxon>
        <taxon>Bacilli</taxon>
        <taxon>Lactobacillales</taxon>
        <taxon>Streptococcaceae</taxon>
        <taxon>Streptococcus</taxon>
    </lineage>
</organism>
<evidence type="ECO:0000256" key="1">
    <source>
        <dbReference type="ARBA" id="ARBA00023236"/>
    </source>
</evidence>
<dbReference type="PROSITE" id="PS51194">
    <property type="entry name" value="HELICASE_CTER"/>
    <property type="match status" value="1"/>
</dbReference>
<dbReference type="InterPro" id="IPR001650">
    <property type="entry name" value="Helicase_C-like"/>
</dbReference>
<evidence type="ECO:0000313" key="6">
    <source>
        <dbReference type="Proteomes" id="UP000435060"/>
    </source>
</evidence>
<name>A0A6I4RHV0_9STRE</name>
<feature type="domain" description="Helicase ATP-binding" evidence="2">
    <location>
        <begin position="16"/>
        <end position="133"/>
    </location>
</feature>
<dbReference type="InterPro" id="IPR027417">
    <property type="entry name" value="P-loop_NTPase"/>
</dbReference>
<reference evidence="4 6" key="2">
    <citation type="submission" date="2019-11" db="EMBL/GenBank/DDBJ databases">
        <title>Streptococcis sp. isolated from the respiratory tract of Marmot.</title>
        <authorList>
            <person name="Zhang G."/>
        </authorList>
    </citation>
    <scope>NUCLEOTIDE SEQUENCE [LARGE SCALE GENOMIC DNA]</scope>
    <source>
        <strain evidence="6">zg-86</strain>
        <strain evidence="4">Zg-86</strain>
    </source>
</reference>
<keyword evidence="5" id="KW-0378">Hydrolase</keyword>
<comment type="caution">
    <text evidence="5">The sequence shown here is derived from an EMBL/GenBank/DDBJ whole genome shotgun (WGS) entry which is preliminary data.</text>
</comment>
<protein>
    <submittedName>
        <fullName evidence="5">Helicase</fullName>
    </submittedName>
</protein>
<keyword evidence="1" id="KW-0742">SOS response</keyword>
<dbReference type="AlphaFoldDB" id="A0A6I4RHV0"/>
<dbReference type="GO" id="GO:0005829">
    <property type="term" value="C:cytosol"/>
    <property type="evidence" value="ECO:0007669"/>
    <property type="project" value="TreeGrafter"/>
</dbReference>
<dbReference type="InterPro" id="IPR014001">
    <property type="entry name" value="Helicase_ATP-bd"/>
</dbReference>
<keyword evidence="5" id="KW-0547">Nucleotide-binding</keyword>
<evidence type="ECO:0000259" key="3">
    <source>
        <dbReference type="PROSITE" id="PS51194"/>
    </source>
</evidence>
<sequence>MAYELFDYQLDLIAQARNHIADKNVMIVSPPGSGKSVVISEIIKRATDKGGTVLFLVHRKELIEQITHSLTVHGVNLSQVVLLTVGKAKNRLAVLKKPTLIITDEGHHGKASTYQTIYDYFSDVPRLGFTATPWRMSGAGFTDTYDVMVEGKSVQWLIDHQRLADCRYYSLLAIDTSKLKTRNGEYTNSSIDEAFGKAIYGDVVREYRKRADGQQAILYAHSIEASKSFSKEFNEAGIESVHVDSKTPKIEREKLMQGFRDGEIKVLCNVDLISEGFDVPDCSVTILCRPTKSLVLYLQQSMRSMRYKPGKVATIIDCVVNWKIHSLPYTPHNWKAYFKGGWKKARKSDNIIQAKQCPECSAMWPLIQSVCDLCGYDFGEREQAEKERIEAELVEIKRQEFQLMRTAGCKYGSDLSQNWQIAKARAKVNGGKPLYTLLFYYVGNAKMRVSDDDIIRMTGVSSREYQNARKWVEKQKNKIITRY</sequence>
<dbReference type="SMART" id="SM00490">
    <property type="entry name" value="HELICc"/>
    <property type="match status" value="1"/>
</dbReference>
<dbReference type="PANTHER" id="PTHR47396:SF1">
    <property type="entry name" value="ATP-DEPENDENT HELICASE IRC3-RELATED"/>
    <property type="match status" value="1"/>
</dbReference>
<dbReference type="EMBL" id="WLCG01000004">
    <property type="protein sequence ID" value="MTB64103.1"/>
    <property type="molecule type" value="Genomic_DNA"/>
</dbReference>
<dbReference type="InterPro" id="IPR050742">
    <property type="entry name" value="Helicase_Restrict-Modif_Enz"/>
</dbReference>
<dbReference type="SMART" id="SM00487">
    <property type="entry name" value="DEXDc"/>
    <property type="match status" value="1"/>
</dbReference>
<keyword evidence="5" id="KW-0347">Helicase</keyword>
<reference evidence="5 7" key="1">
    <citation type="submission" date="2019-10" db="EMBL/GenBank/DDBJ databases">
        <title>Streptococcis sp, isolated from the respiratory tract of Marmot.</title>
        <authorList>
            <person name="Zhang G."/>
        </authorList>
    </citation>
    <scope>NUCLEOTIDE SEQUENCE [LARGE SCALE GENOMIC DNA]</scope>
    <source>
        <strain evidence="7">zg-70</strain>
        <strain evidence="5">Zg-70</strain>
    </source>
</reference>
<dbReference type="SUPFAM" id="SSF52540">
    <property type="entry name" value="P-loop containing nucleoside triphosphate hydrolases"/>
    <property type="match status" value="1"/>
</dbReference>
<dbReference type="GO" id="GO:0003677">
    <property type="term" value="F:DNA binding"/>
    <property type="evidence" value="ECO:0007669"/>
    <property type="project" value="InterPro"/>
</dbReference>
<dbReference type="Pfam" id="PF00271">
    <property type="entry name" value="Helicase_C"/>
    <property type="match status" value="1"/>
</dbReference>
<dbReference type="Gene3D" id="3.40.50.300">
    <property type="entry name" value="P-loop containing nucleotide triphosphate hydrolases"/>
    <property type="match status" value="2"/>
</dbReference>
<dbReference type="GO" id="GO:0016787">
    <property type="term" value="F:hydrolase activity"/>
    <property type="evidence" value="ECO:0007669"/>
    <property type="project" value="InterPro"/>
</dbReference>
<evidence type="ECO:0000313" key="7">
    <source>
        <dbReference type="Proteomes" id="UP000435423"/>
    </source>
</evidence>
<keyword evidence="5" id="KW-0067">ATP-binding</keyword>
<dbReference type="GO" id="GO:0004386">
    <property type="term" value="F:helicase activity"/>
    <property type="evidence" value="ECO:0007669"/>
    <property type="project" value="UniProtKB-KW"/>
</dbReference>